<evidence type="ECO:0000256" key="3">
    <source>
        <dbReference type="ARBA" id="ARBA00022630"/>
    </source>
</evidence>
<evidence type="ECO:0000256" key="6">
    <source>
        <dbReference type="HAMAP-Rule" id="MF_00479"/>
    </source>
</evidence>
<dbReference type="PIRSF" id="PIRSF006091">
    <property type="entry name" value="E_trnsport_RnfG"/>
    <property type="match status" value="1"/>
</dbReference>
<keyword evidence="10" id="KW-1185">Reference proteome</keyword>
<evidence type="ECO:0000259" key="8">
    <source>
        <dbReference type="SMART" id="SM00900"/>
    </source>
</evidence>
<dbReference type="InterPro" id="IPR010209">
    <property type="entry name" value="Ion_transpt_RnfG/RsxG"/>
</dbReference>
<feature type="transmembrane region" description="Helical" evidence="7">
    <location>
        <begin position="23"/>
        <end position="43"/>
    </location>
</feature>
<dbReference type="GO" id="GO:0010181">
    <property type="term" value="F:FMN binding"/>
    <property type="evidence" value="ECO:0007669"/>
    <property type="project" value="InterPro"/>
</dbReference>
<evidence type="ECO:0000313" key="10">
    <source>
        <dbReference type="Proteomes" id="UP000694660"/>
    </source>
</evidence>
<dbReference type="PANTHER" id="PTHR36118">
    <property type="entry name" value="ION-TRANSLOCATING OXIDOREDUCTASE COMPLEX SUBUNIT G"/>
    <property type="match status" value="1"/>
</dbReference>
<proteinExistence type="inferred from homology"/>
<reference evidence="10" key="1">
    <citation type="journal article" date="2022" name="ISME J.">
        <title>Genetic and phylogenetic analysis of dissimilatory iodate-reducing bacteria identifies potential niches across the world's oceans.</title>
        <authorList>
            <person name="Reyes-Umana V."/>
            <person name="Henning Z."/>
            <person name="Lee K."/>
            <person name="Barnum T.P."/>
            <person name="Coates J.D."/>
        </authorList>
    </citation>
    <scope>NUCLEOTIDE SEQUENCE [LARGE SCALE GENOMIC DNA]</scope>
    <source>
        <strain evidence="10">IR12</strain>
    </source>
</reference>
<keyword evidence="6 7" id="KW-0472">Membrane</keyword>
<evidence type="ECO:0000256" key="7">
    <source>
        <dbReference type="SAM" id="Phobius"/>
    </source>
</evidence>
<keyword evidence="3 6" id="KW-0285">Flavoprotein</keyword>
<keyword evidence="6 7" id="KW-1133">Transmembrane helix</keyword>
<dbReference type="GO" id="GO:0009055">
    <property type="term" value="F:electron transfer activity"/>
    <property type="evidence" value="ECO:0007669"/>
    <property type="project" value="InterPro"/>
</dbReference>
<dbReference type="Proteomes" id="UP000694660">
    <property type="component" value="Unassembled WGS sequence"/>
</dbReference>
<comment type="function">
    <text evidence="6">Part of a membrane-bound complex that couples electron transfer with translocation of ions across the membrane.</text>
</comment>
<dbReference type="InterPro" id="IPR007329">
    <property type="entry name" value="FMN-bd"/>
</dbReference>
<keyword evidence="6" id="KW-1003">Cell membrane</keyword>
<dbReference type="EC" id="7.-.-.-" evidence="6"/>
<feature type="domain" description="FMN-binding" evidence="8">
    <location>
        <begin position="108"/>
        <end position="200"/>
    </location>
</feature>
<dbReference type="PANTHER" id="PTHR36118:SF1">
    <property type="entry name" value="ION-TRANSLOCATING OXIDOREDUCTASE COMPLEX SUBUNIT G"/>
    <property type="match status" value="1"/>
</dbReference>
<dbReference type="SMART" id="SM00900">
    <property type="entry name" value="FMN_bind"/>
    <property type="match status" value="1"/>
</dbReference>
<evidence type="ECO:0000256" key="2">
    <source>
        <dbReference type="ARBA" id="ARBA00022553"/>
    </source>
</evidence>
<name>A0A944HBR8_DENI1</name>
<dbReference type="GO" id="GO:0022900">
    <property type="term" value="P:electron transport chain"/>
    <property type="evidence" value="ECO:0007669"/>
    <property type="project" value="UniProtKB-UniRule"/>
</dbReference>
<comment type="cofactor">
    <cofactor evidence="6">
        <name>FMN</name>
        <dbReference type="ChEBI" id="CHEBI:58210"/>
    </cofactor>
</comment>
<evidence type="ECO:0000256" key="5">
    <source>
        <dbReference type="ARBA" id="ARBA00022982"/>
    </source>
</evidence>
<dbReference type="Pfam" id="PF04205">
    <property type="entry name" value="FMN_bind"/>
    <property type="match status" value="1"/>
</dbReference>
<dbReference type="NCBIfam" id="NF002519">
    <property type="entry name" value="PRK01908.1"/>
    <property type="match status" value="1"/>
</dbReference>
<dbReference type="AlphaFoldDB" id="A0A944HBR8"/>
<evidence type="ECO:0000313" key="9">
    <source>
        <dbReference type="EMBL" id="MBT0960536.1"/>
    </source>
</evidence>
<comment type="caution">
    <text evidence="9">The sequence shown here is derived from an EMBL/GenBank/DDBJ whole genome shotgun (WGS) entry which is preliminary data.</text>
</comment>
<keyword evidence="2 6" id="KW-0597">Phosphoprotein</keyword>
<dbReference type="GO" id="GO:0005886">
    <property type="term" value="C:plasma membrane"/>
    <property type="evidence" value="ECO:0007669"/>
    <property type="project" value="UniProtKB-SubCell"/>
</dbReference>
<keyword evidence="4 6" id="KW-0288">FMN</keyword>
<organism evidence="9 10">
    <name type="scientific">Denitromonas iodatirespirans</name>
    <dbReference type="NCBI Taxonomy" id="2795389"/>
    <lineage>
        <taxon>Bacteria</taxon>
        <taxon>Pseudomonadati</taxon>
        <taxon>Pseudomonadota</taxon>
        <taxon>Betaproteobacteria</taxon>
        <taxon>Rhodocyclales</taxon>
        <taxon>Zoogloeaceae</taxon>
        <taxon>Denitromonas</taxon>
    </lineage>
</organism>
<keyword evidence="6" id="KW-0997">Cell inner membrane</keyword>
<keyword evidence="1 6" id="KW-0813">Transport</keyword>
<dbReference type="EMBL" id="JAEKFT010000004">
    <property type="protein sequence ID" value="MBT0960536.1"/>
    <property type="molecule type" value="Genomic_DNA"/>
</dbReference>
<protein>
    <recommendedName>
        <fullName evidence="6">Ion-translocating oxidoreductase complex subunit G</fullName>
        <ecNumber evidence="6">7.-.-.-</ecNumber>
    </recommendedName>
    <alternativeName>
        <fullName evidence="6">Rnf electron transport complex subunit G</fullName>
    </alternativeName>
</protein>
<evidence type="ECO:0000256" key="4">
    <source>
        <dbReference type="ARBA" id="ARBA00022643"/>
    </source>
</evidence>
<feature type="modified residue" description="FMN phosphoryl threonine" evidence="6">
    <location>
        <position position="183"/>
    </location>
</feature>
<comment type="subunit">
    <text evidence="6">The complex is composed of six subunits: RnfA, RnfB, RnfC, RnfD, RnfE and RnfG.</text>
</comment>
<keyword evidence="5 6" id="KW-0249">Electron transport</keyword>
<dbReference type="NCBIfam" id="TIGR01947">
    <property type="entry name" value="rnfG"/>
    <property type="match status" value="1"/>
</dbReference>
<keyword evidence="6" id="KW-1278">Translocase</keyword>
<accession>A0A944HBR8</accession>
<dbReference type="HAMAP" id="MF_00479">
    <property type="entry name" value="RsxG_RnfG"/>
    <property type="match status" value="1"/>
</dbReference>
<keyword evidence="6 7" id="KW-0812">Transmembrane</keyword>
<evidence type="ECO:0000256" key="1">
    <source>
        <dbReference type="ARBA" id="ARBA00022448"/>
    </source>
</evidence>
<comment type="subcellular location">
    <subcellularLocation>
        <location evidence="6">Cell inner membrane</location>
        <topology evidence="6">Single-pass membrane protein</topology>
    </subcellularLocation>
</comment>
<sequence>MTAAGADAAPGAGFRERIGYQPVLLGVVALLASGALALASLLTHDAIAAAEARDLRESLTRVLPEGLADNDILTDVIEIPRGDTSVTVYRARRNGRVSAVVFQVSERGYAAQIQLLMAVDADGRTLGVRIIKHSETPGLGDKIEPAKSDWAQGFAGRSLDDPAPAQWAVKKDGGVFDQFAGATVTPRAVVRAVKGGLDFFAAHREQMLGDGS</sequence>
<gene>
    <name evidence="9" type="primary">rsxG</name>
    <name evidence="6" type="synonym">rnfG</name>
    <name evidence="9" type="ORF">I8J34_05040</name>
</gene>
<comment type="similarity">
    <text evidence="6">Belongs to the RnfG family.</text>
</comment>